<dbReference type="GO" id="GO:0004497">
    <property type="term" value="F:monooxygenase activity"/>
    <property type="evidence" value="ECO:0007669"/>
    <property type="project" value="UniProtKB-KW"/>
</dbReference>
<keyword evidence="2" id="KW-1185">Reference proteome</keyword>
<name>A0A1R3IBN6_COCAP</name>
<keyword evidence="1" id="KW-0503">Monooxygenase</keyword>
<dbReference type="OMA" id="FWIYRIR"/>
<evidence type="ECO:0000313" key="2">
    <source>
        <dbReference type="Proteomes" id="UP000188268"/>
    </source>
</evidence>
<dbReference type="EMBL" id="AWWV01010338">
    <property type="protein sequence ID" value="OMO79965.1"/>
    <property type="molecule type" value="Genomic_DNA"/>
</dbReference>
<reference evidence="1 2" key="1">
    <citation type="submission" date="2013-09" db="EMBL/GenBank/DDBJ databases">
        <title>Corchorus capsularis genome sequencing.</title>
        <authorList>
            <person name="Alam M."/>
            <person name="Haque M.S."/>
            <person name="Islam M.S."/>
            <person name="Emdad E.M."/>
            <person name="Islam M.M."/>
            <person name="Ahmed B."/>
            <person name="Halim A."/>
            <person name="Hossen Q.M.M."/>
            <person name="Hossain M.Z."/>
            <person name="Ahmed R."/>
            <person name="Khan M.M."/>
            <person name="Islam R."/>
            <person name="Rashid M.M."/>
            <person name="Khan S.A."/>
            <person name="Rahman M.S."/>
            <person name="Alam M."/>
        </authorList>
    </citation>
    <scope>NUCLEOTIDE SEQUENCE [LARGE SCALE GENOMIC DNA]</scope>
    <source>
        <strain evidence="2">cv. CVL-1</strain>
        <tissue evidence="1">Whole seedling</tissue>
    </source>
</reference>
<proteinExistence type="predicted"/>
<comment type="caution">
    <text evidence="1">The sequence shown here is derived from an EMBL/GenBank/DDBJ whole genome shotgun (WGS) entry which is preliminary data.</text>
</comment>
<evidence type="ECO:0000313" key="1">
    <source>
        <dbReference type="EMBL" id="OMO79965.1"/>
    </source>
</evidence>
<dbReference type="STRING" id="210143.A0A1R3IBN6"/>
<accession>A0A1R3IBN6</accession>
<gene>
    <name evidence="1" type="ORF">CCACVL1_13268</name>
</gene>
<organism evidence="1 2">
    <name type="scientific">Corchorus capsularis</name>
    <name type="common">Jute</name>
    <dbReference type="NCBI Taxonomy" id="210143"/>
    <lineage>
        <taxon>Eukaryota</taxon>
        <taxon>Viridiplantae</taxon>
        <taxon>Streptophyta</taxon>
        <taxon>Embryophyta</taxon>
        <taxon>Tracheophyta</taxon>
        <taxon>Spermatophyta</taxon>
        <taxon>Magnoliopsida</taxon>
        <taxon>eudicotyledons</taxon>
        <taxon>Gunneridae</taxon>
        <taxon>Pentapetalae</taxon>
        <taxon>rosids</taxon>
        <taxon>malvids</taxon>
        <taxon>Malvales</taxon>
        <taxon>Malvaceae</taxon>
        <taxon>Grewioideae</taxon>
        <taxon>Apeibeae</taxon>
        <taxon>Corchorus</taxon>
    </lineage>
</organism>
<sequence length="66" mass="8022">MEEDVAKWDEYIKEYTGQNYPRLCVGVLHIWYNDQFCKDMGLNPKSKKGFFAAIFWIYRIRLFSTF</sequence>
<dbReference type="AlphaFoldDB" id="A0A1R3IBN6"/>
<dbReference type="OrthoDB" id="66881at2759"/>
<dbReference type="Gramene" id="OMO79965">
    <property type="protein sequence ID" value="OMO79965"/>
    <property type="gene ID" value="CCACVL1_13268"/>
</dbReference>
<dbReference type="Proteomes" id="UP000188268">
    <property type="component" value="Unassembled WGS sequence"/>
</dbReference>
<protein>
    <submittedName>
        <fullName evidence="1">Putative flavin-containing monooxygenase 1 isoform 2 protein</fullName>
    </submittedName>
</protein>
<keyword evidence="1" id="KW-0560">Oxidoreductase</keyword>